<dbReference type="Proteomes" id="UP000050523">
    <property type="component" value="Unassembled WGS sequence"/>
</dbReference>
<dbReference type="InterPro" id="IPR011006">
    <property type="entry name" value="CheY-like_superfamily"/>
</dbReference>
<dbReference type="PANTHER" id="PTHR43228:SF1">
    <property type="entry name" value="TWO-COMPONENT RESPONSE REGULATOR ARR22"/>
    <property type="match status" value="1"/>
</dbReference>
<dbReference type="SUPFAM" id="SSF52172">
    <property type="entry name" value="CheY-like"/>
    <property type="match status" value="1"/>
</dbReference>
<keyword evidence="2" id="KW-0802">TPR repeat</keyword>
<dbReference type="Pfam" id="PF07721">
    <property type="entry name" value="TPR_4"/>
    <property type="match status" value="1"/>
</dbReference>
<accession>A0AA40P4Z5</accession>
<dbReference type="Gene3D" id="1.25.40.10">
    <property type="entry name" value="Tetratricopeptide repeat domain"/>
    <property type="match status" value="2"/>
</dbReference>
<dbReference type="InterPro" id="IPR052048">
    <property type="entry name" value="ST_Response_Regulator"/>
</dbReference>
<dbReference type="Pfam" id="PF13432">
    <property type="entry name" value="TPR_16"/>
    <property type="match status" value="1"/>
</dbReference>
<gene>
    <name evidence="4" type="ORF">ALO43_04570</name>
</gene>
<feature type="modified residue" description="4-aspartylphosphate" evidence="1">
    <location>
        <position position="100"/>
    </location>
</feature>
<dbReference type="SUPFAM" id="SSF48452">
    <property type="entry name" value="TPR-like"/>
    <property type="match status" value="2"/>
</dbReference>
<dbReference type="CDD" id="cd17589">
    <property type="entry name" value="REC_TPR"/>
    <property type="match status" value="1"/>
</dbReference>
<dbReference type="SMART" id="SM00448">
    <property type="entry name" value="REC"/>
    <property type="match status" value="1"/>
</dbReference>
<evidence type="ECO:0000256" key="2">
    <source>
        <dbReference type="PROSITE-ProRule" id="PRU00339"/>
    </source>
</evidence>
<sequence>MPEYQSAISYQARLERRAAEPGPSSSRGCQGSYFYLSCAGIRMLAYNQKSFLIVDDFSDFRSSVRSMLRELGVKEVDTADSGEEALRMCAQKRYDFVLHDFNLGDGRKNGQQVLEDLMVERLLSHESVFIMVTAENSQAMVMSALEWEPDGYLTKPFNRAGLAQRLEKLVQRKTLLKPILQALDQRNPAQVLAACDALIKQDPRYAPLCLRYKAEALRDLKQNEPLEVFLKTILADRATPWAYGALGRLLLKRGKAAEAQVVYEQGIKAFPIMPALFDGLADVLVALGDAKRAQTVLESAVRLSPLAVRRQRLLGKLALGNEDFESASKAYRQAVSQGQHSRFKDPETNLGLAHALISKGGEQGLDARTRVEVNNALGEVAKEHSNDEGLQVRTRLMKASSLQHSDPEAAAKLTEQAMARLDGSELFLSADAALMVAAQLKQLGQEEAGAGVLKHCAQVYGDDPAVMKSVASMTDDPAILGANKAASDLNLQGVRSYKSGNLTEAQAFFRSALALQPKNLSIALNMAQSLLHPGQNLGQAGLDECRASLTMVGKIPDSDPRFERYQKLRERAFGA</sequence>
<evidence type="ECO:0000313" key="4">
    <source>
        <dbReference type="EMBL" id="KPZ00127.1"/>
    </source>
</evidence>
<dbReference type="EMBL" id="LJRO01000206">
    <property type="protein sequence ID" value="KPZ00127.1"/>
    <property type="molecule type" value="Genomic_DNA"/>
</dbReference>
<dbReference type="AlphaFoldDB" id="A0AA40P4Z5"/>
<feature type="domain" description="Response regulatory" evidence="3">
    <location>
        <begin position="50"/>
        <end position="170"/>
    </location>
</feature>
<dbReference type="InterPro" id="IPR019734">
    <property type="entry name" value="TPR_rpt"/>
</dbReference>
<feature type="repeat" description="TPR" evidence="2">
    <location>
        <begin position="486"/>
        <end position="519"/>
    </location>
</feature>
<dbReference type="InterPro" id="IPR011717">
    <property type="entry name" value="TPR-4"/>
</dbReference>
<dbReference type="Gene3D" id="3.40.50.2300">
    <property type="match status" value="1"/>
</dbReference>
<evidence type="ECO:0000259" key="3">
    <source>
        <dbReference type="PROSITE" id="PS50110"/>
    </source>
</evidence>
<dbReference type="SMART" id="SM00028">
    <property type="entry name" value="TPR"/>
    <property type="match status" value="3"/>
</dbReference>
<evidence type="ECO:0000256" key="1">
    <source>
        <dbReference type="PROSITE-ProRule" id="PRU00169"/>
    </source>
</evidence>
<proteinExistence type="predicted"/>
<dbReference type="InterPro" id="IPR001789">
    <property type="entry name" value="Sig_transdc_resp-reg_receiver"/>
</dbReference>
<protein>
    <submittedName>
        <fullName evidence="4">Response regulator/TPR domain-containing protein</fullName>
    </submittedName>
</protein>
<evidence type="ECO:0000313" key="5">
    <source>
        <dbReference type="Proteomes" id="UP000050523"/>
    </source>
</evidence>
<dbReference type="InterPro" id="IPR011990">
    <property type="entry name" value="TPR-like_helical_dom_sf"/>
</dbReference>
<reference evidence="4 5" key="1">
    <citation type="submission" date="2015-09" db="EMBL/GenBank/DDBJ databases">
        <title>Genome announcement of multiple Pseudomonas syringae strains.</title>
        <authorList>
            <person name="Thakur S."/>
            <person name="Wang P.W."/>
            <person name="Gong Y."/>
            <person name="Weir B.S."/>
            <person name="Guttman D.S."/>
        </authorList>
    </citation>
    <scope>NUCLEOTIDE SEQUENCE [LARGE SCALE GENOMIC DNA]</scope>
    <source>
        <strain evidence="4 5">ICMP9151</strain>
    </source>
</reference>
<comment type="caution">
    <text evidence="4">The sequence shown here is derived from an EMBL/GenBank/DDBJ whole genome shotgun (WGS) entry which is preliminary data.</text>
</comment>
<dbReference type="GO" id="GO:0042802">
    <property type="term" value="F:identical protein binding"/>
    <property type="evidence" value="ECO:0007669"/>
    <property type="project" value="InterPro"/>
</dbReference>
<name>A0AA40P4Z5_9PSED</name>
<dbReference type="PROSITE" id="PS50005">
    <property type="entry name" value="TPR"/>
    <property type="match status" value="1"/>
</dbReference>
<dbReference type="PROSITE" id="PS50110">
    <property type="entry name" value="RESPONSE_REGULATORY"/>
    <property type="match status" value="1"/>
</dbReference>
<dbReference type="GO" id="GO:0000160">
    <property type="term" value="P:phosphorelay signal transduction system"/>
    <property type="evidence" value="ECO:0007669"/>
    <property type="project" value="InterPro"/>
</dbReference>
<dbReference type="PANTHER" id="PTHR43228">
    <property type="entry name" value="TWO-COMPONENT RESPONSE REGULATOR"/>
    <property type="match status" value="1"/>
</dbReference>
<dbReference type="Pfam" id="PF00072">
    <property type="entry name" value="Response_reg"/>
    <property type="match status" value="1"/>
</dbReference>
<organism evidence="4 5">
    <name type="scientific">Pseudomonas tremae</name>
    <dbReference type="NCBI Taxonomy" id="200454"/>
    <lineage>
        <taxon>Bacteria</taxon>
        <taxon>Pseudomonadati</taxon>
        <taxon>Pseudomonadota</taxon>
        <taxon>Gammaproteobacteria</taxon>
        <taxon>Pseudomonadales</taxon>
        <taxon>Pseudomonadaceae</taxon>
        <taxon>Pseudomonas</taxon>
    </lineage>
</organism>
<keyword evidence="1" id="KW-0597">Phosphoprotein</keyword>